<protein>
    <submittedName>
        <fullName evidence="2">Uncharacterized protein</fullName>
    </submittedName>
</protein>
<reference evidence="2" key="1">
    <citation type="submission" date="2014-11" db="EMBL/GenBank/DDBJ databases">
        <authorList>
            <person name="Zhu J."/>
            <person name="Qi W."/>
            <person name="Song R."/>
        </authorList>
    </citation>
    <scope>NUCLEOTIDE SEQUENCE</scope>
</reference>
<name>A0A1B1TEA6_9ARCH</name>
<reference evidence="2" key="2">
    <citation type="journal article" date="2015" name="ISME J.">
        <title>A new class of marine Euryarchaeota group II from the Mediterranean deep chlorophyll maximum.</title>
        <authorList>
            <person name="Martin-Cuadrado A.B."/>
            <person name="Garcia-Heredia I."/>
            <person name="Molto A.G."/>
            <person name="Lopez-Ubeda R."/>
            <person name="Kimes N."/>
            <person name="Lopez-Garcia P."/>
            <person name="Moreira D."/>
            <person name="Rodriguez-Valera F."/>
        </authorList>
    </citation>
    <scope>NUCLEOTIDE SEQUENCE</scope>
</reference>
<keyword evidence="1" id="KW-0812">Transmembrane</keyword>
<accession>A0A1B1TEA6</accession>
<dbReference type="AlphaFoldDB" id="A0A1B1TEA6"/>
<dbReference type="EMBL" id="KP211896">
    <property type="protein sequence ID" value="ANV80619.1"/>
    <property type="molecule type" value="Genomic_DNA"/>
</dbReference>
<organism evidence="2">
    <name type="scientific">uncultured Poseidoniia archaeon</name>
    <dbReference type="NCBI Taxonomy" id="1697135"/>
    <lineage>
        <taxon>Archaea</taxon>
        <taxon>Methanobacteriati</taxon>
        <taxon>Thermoplasmatota</taxon>
        <taxon>Candidatus Poseidoniia</taxon>
        <taxon>environmental samples</taxon>
    </lineage>
</organism>
<evidence type="ECO:0000256" key="1">
    <source>
        <dbReference type="SAM" id="Phobius"/>
    </source>
</evidence>
<sequence>MLPQLKMIYDIINASDDGFGLPIKGIVSKLKKIILLGVILSISVGVGIGYLIFEVV</sequence>
<feature type="transmembrane region" description="Helical" evidence="1">
    <location>
        <begin position="33"/>
        <end position="53"/>
    </location>
</feature>
<proteinExistence type="predicted"/>
<evidence type="ECO:0000313" key="2">
    <source>
        <dbReference type="EMBL" id="ANV80619.1"/>
    </source>
</evidence>
<keyword evidence="1" id="KW-0472">Membrane</keyword>
<keyword evidence="1" id="KW-1133">Transmembrane helix</keyword>